<reference evidence="4" key="1">
    <citation type="submission" date="2020-02" db="EMBL/GenBank/DDBJ databases">
        <authorList>
            <person name="Meier V. D."/>
        </authorList>
    </citation>
    <scope>NUCLEOTIDE SEQUENCE</scope>
    <source>
        <strain evidence="4">AVDCRST_MAG49</strain>
    </source>
</reference>
<dbReference type="NCBIfam" id="NF005300">
    <property type="entry name" value="PRK06828.1"/>
    <property type="match status" value="1"/>
</dbReference>
<dbReference type="InterPro" id="IPR006311">
    <property type="entry name" value="TAT_signal"/>
</dbReference>
<evidence type="ECO:0000313" key="4">
    <source>
        <dbReference type="EMBL" id="CAA9547754.1"/>
    </source>
</evidence>
<feature type="chain" id="PRO_5027058039" evidence="2">
    <location>
        <begin position="29"/>
        <end position="595"/>
    </location>
</feature>
<proteinExistence type="predicted"/>
<accession>A0A6J4UH14</accession>
<evidence type="ECO:0000259" key="3">
    <source>
        <dbReference type="Pfam" id="PF01425"/>
    </source>
</evidence>
<sequence length="595" mass="61601">MRSRNSRRVSRRDVVRWGAAAAAVPALAGATRLAGAEQRSPVHGQAGTPAVGAFRPAPYTELEEATIAELRSALEARRLSSRELTAAYLARIDAIDNAGPAINSVIEVNPEALAIAEALDRELATSGPRGPLHGVPILIKDNIGTADRMETTAGSLALLGARPAEDATVAARRRAAGAVILGKTNLSEWANFRSTHSASGWSGRGGQTLNPYALDRTPSGSSSGSGAAVAASLAAAALGTETDGSIVSPSGVMAIVGIKPTVGLTSRAGVIPIAHSQDTVGTHGRTVADAAAVLGALTGADPRDQATAESEGRAETDYTHYLDPEGLRGARIGVARDYFGYSEEADALVEASITALRRLGAEVIDPANIPTAEEMASDPGEFEVLLYEFKADLNAYLEALGPAAAVRTLEDLIRYNEEHAAEEMPFFGQEIFELAQEKGPLTDQAYLDFLANNRRLGGRDGIDAVMDDLRLDALVAPTGSPPSKIDVVNGDLFLGASSSPAAMAGYPIVTVPCGDAFGLPVGISFIGRAYSEPTLIRLAHAFEQGTRLRRPPQYLPAGAIPPAALGATRGAALPATPPALEASPESGEATPGTFG</sequence>
<dbReference type="EMBL" id="CADCWG010000090">
    <property type="protein sequence ID" value="CAA9547754.1"/>
    <property type="molecule type" value="Genomic_DNA"/>
</dbReference>
<keyword evidence="2" id="KW-0732">Signal</keyword>
<evidence type="ECO:0000256" key="1">
    <source>
        <dbReference type="SAM" id="MobiDB-lite"/>
    </source>
</evidence>
<dbReference type="Pfam" id="PF01425">
    <property type="entry name" value="Amidase"/>
    <property type="match status" value="1"/>
</dbReference>
<dbReference type="PROSITE" id="PS51318">
    <property type="entry name" value="TAT"/>
    <property type="match status" value="1"/>
</dbReference>
<gene>
    <name evidence="4" type="ORF">AVDCRST_MAG49-1501</name>
</gene>
<dbReference type="AlphaFoldDB" id="A0A6J4UH14"/>
<organism evidence="4">
    <name type="scientific">uncultured Thermomicrobiales bacterium</name>
    <dbReference type="NCBI Taxonomy" id="1645740"/>
    <lineage>
        <taxon>Bacteria</taxon>
        <taxon>Pseudomonadati</taxon>
        <taxon>Thermomicrobiota</taxon>
        <taxon>Thermomicrobia</taxon>
        <taxon>Thermomicrobiales</taxon>
        <taxon>environmental samples</taxon>
    </lineage>
</organism>
<dbReference type="PANTHER" id="PTHR42678">
    <property type="entry name" value="AMIDASE"/>
    <property type="match status" value="1"/>
</dbReference>
<dbReference type="Gene3D" id="3.90.1300.10">
    <property type="entry name" value="Amidase signature (AS) domain"/>
    <property type="match status" value="1"/>
</dbReference>
<dbReference type="SUPFAM" id="SSF75304">
    <property type="entry name" value="Amidase signature (AS) enzymes"/>
    <property type="match status" value="1"/>
</dbReference>
<protein>
    <submittedName>
        <fullName evidence="4">Secreted amidase SCO6344</fullName>
    </submittedName>
</protein>
<dbReference type="NCBIfam" id="NF006006">
    <property type="entry name" value="PRK08137.1"/>
    <property type="match status" value="1"/>
</dbReference>
<feature type="domain" description="Amidase" evidence="3">
    <location>
        <begin position="83"/>
        <end position="535"/>
    </location>
</feature>
<dbReference type="PANTHER" id="PTHR42678:SF34">
    <property type="entry name" value="OS04G0183300 PROTEIN"/>
    <property type="match status" value="1"/>
</dbReference>
<dbReference type="InterPro" id="IPR023631">
    <property type="entry name" value="Amidase_dom"/>
</dbReference>
<feature type="compositionally biased region" description="Low complexity" evidence="1">
    <location>
        <begin position="574"/>
        <end position="586"/>
    </location>
</feature>
<dbReference type="InterPro" id="IPR036928">
    <property type="entry name" value="AS_sf"/>
</dbReference>
<feature type="region of interest" description="Disordered" evidence="1">
    <location>
        <begin position="574"/>
        <end position="595"/>
    </location>
</feature>
<name>A0A6J4UH14_9BACT</name>
<feature type="signal peptide" evidence="2">
    <location>
        <begin position="1"/>
        <end position="28"/>
    </location>
</feature>
<evidence type="ECO:0000256" key="2">
    <source>
        <dbReference type="SAM" id="SignalP"/>
    </source>
</evidence>